<keyword evidence="8" id="KW-1185">Reference proteome</keyword>
<keyword evidence="1 6" id="KW-0148">Chlorophyll</keyword>
<comment type="caution">
    <text evidence="7">The sequence shown here is derived from an EMBL/GenBank/DDBJ whole genome shotgun (WGS) entry which is preliminary data.</text>
</comment>
<keyword evidence="2 6" id="KW-0150">Chloroplast</keyword>
<organism evidence="7 8">
    <name type="scientific">Coccomyxa viridis</name>
    <dbReference type="NCBI Taxonomy" id="1274662"/>
    <lineage>
        <taxon>Eukaryota</taxon>
        <taxon>Viridiplantae</taxon>
        <taxon>Chlorophyta</taxon>
        <taxon>core chlorophytes</taxon>
        <taxon>Trebouxiophyceae</taxon>
        <taxon>Trebouxiophyceae incertae sedis</taxon>
        <taxon>Coccomyxaceae</taxon>
        <taxon>Coccomyxa</taxon>
    </lineage>
</organism>
<keyword evidence="4 6" id="KW-0934">Plastid</keyword>
<evidence type="ECO:0000256" key="3">
    <source>
        <dbReference type="ARBA" id="ARBA00022531"/>
    </source>
</evidence>
<keyword evidence="6" id="KW-0604">Photosystem II</keyword>
<keyword evidence="6" id="KW-0793">Thylakoid</keyword>
<dbReference type="Gene3D" id="1.10.3460.10">
    <property type="entry name" value="Chlorophyll a/b binding protein domain"/>
    <property type="match status" value="1"/>
</dbReference>
<keyword evidence="6" id="KW-0603">Photosystem I</keyword>
<reference evidence="7 8" key="1">
    <citation type="submission" date="2024-06" db="EMBL/GenBank/DDBJ databases">
        <authorList>
            <person name="Kraege A."/>
            <person name="Thomma B."/>
        </authorList>
    </citation>
    <scope>NUCLEOTIDE SEQUENCE [LARGE SCALE GENOMIC DNA]</scope>
</reference>
<evidence type="ECO:0000256" key="4">
    <source>
        <dbReference type="ARBA" id="ARBA00022640"/>
    </source>
</evidence>
<evidence type="ECO:0000256" key="6">
    <source>
        <dbReference type="RuleBase" id="RU363080"/>
    </source>
</evidence>
<comment type="subcellular location">
    <subcellularLocation>
        <location evidence="6">Plastid</location>
        <location evidence="6">Chloroplast thylakoid membrane</location>
    </subcellularLocation>
</comment>
<dbReference type="SUPFAM" id="SSF103511">
    <property type="entry name" value="Chlorophyll a-b binding protein"/>
    <property type="match status" value="1"/>
</dbReference>
<gene>
    <name evidence="7" type="primary">g10305</name>
    <name evidence="7" type="ORF">VP750_LOCUS9263</name>
</gene>
<evidence type="ECO:0000256" key="5">
    <source>
        <dbReference type="ARBA" id="ARBA00022991"/>
    </source>
</evidence>
<comment type="function">
    <text evidence="6">The light-harvesting complex (LHC) functions as a light receptor, it captures and delivers excitation energy to photosystems with which it is closely associated.</text>
</comment>
<dbReference type="InterPro" id="IPR022796">
    <property type="entry name" value="Chloroa_b-bind"/>
</dbReference>
<dbReference type="EMBL" id="CAXHTA020000017">
    <property type="protein sequence ID" value="CAL5227357.1"/>
    <property type="molecule type" value="Genomic_DNA"/>
</dbReference>
<keyword evidence="5 6" id="KW-0157">Chromophore</keyword>
<evidence type="ECO:0000256" key="1">
    <source>
        <dbReference type="ARBA" id="ARBA00022494"/>
    </source>
</evidence>
<protein>
    <recommendedName>
        <fullName evidence="6">Chlorophyll a-b binding protein, chloroplastic</fullName>
    </recommendedName>
</protein>
<sequence>MATLLAGKAVSGNAYLAGAAVGSRQVLRARPLRQCGVKAERAMWLPGSDPPEHLKGELPGDFGFDPLGLGADEERLTWFAESERVHARWAMLAVAGILVQEIVRPDVFWYEAALKSPMPFGNSPAAILGLVAFELFTMHYVEVRRAYDLKNPGSVDQDPIFKSYSLPKHEPGYPGGIFAPFIPGTLEEMKLKEIKNGRLAMLAFVGFVLAAQVTGKGPLGALGEHLGDPISTTIFSKAVVVPGQVVQPECKIPPFAEYGGIKIPTPCLFSGLWP</sequence>
<comment type="similarity">
    <text evidence="6">Belongs to the light-harvesting chlorophyll a/b-binding (LHC) protein family.</text>
</comment>
<evidence type="ECO:0000313" key="7">
    <source>
        <dbReference type="EMBL" id="CAL5227357.1"/>
    </source>
</evidence>
<evidence type="ECO:0000256" key="2">
    <source>
        <dbReference type="ARBA" id="ARBA00022528"/>
    </source>
</evidence>
<accession>A0ABP1G7P4</accession>
<dbReference type="Pfam" id="PF00504">
    <property type="entry name" value="Chloroa_b-bind"/>
    <property type="match status" value="1"/>
</dbReference>
<proteinExistence type="inferred from homology"/>
<dbReference type="PANTHER" id="PTHR21649">
    <property type="entry name" value="CHLOROPHYLL A/B BINDING PROTEIN"/>
    <property type="match status" value="1"/>
</dbReference>
<name>A0ABP1G7P4_9CHLO</name>
<dbReference type="InterPro" id="IPR001344">
    <property type="entry name" value="Chloro_AB-bd_pln"/>
</dbReference>
<dbReference type="Proteomes" id="UP001497392">
    <property type="component" value="Unassembled WGS sequence"/>
</dbReference>
<keyword evidence="3 6" id="KW-0602">Photosynthesis</keyword>
<evidence type="ECO:0000313" key="8">
    <source>
        <dbReference type="Proteomes" id="UP001497392"/>
    </source>
</evidence>